<dbReference type="GO" id="GO:0009116">
    <property type="term" value="P:nucleoside metabolic process"/>
    <property type="evidence" value="ECO:0007669"/>
    <property type="project" value="InterPro"/>
</dbReference>
<reference evidence="2" key="1">
    <citation type="submission" date="2009-01" db="EMBL/GenBank/DDBJ databases">
        <title>Complete sequence of chromosome Cyanothece sp. PCC 7425.</title>
        <authorList>
            <consortium name="US DOE Joint Genome Institute"/>
            <person name="Lucas S."/>
            <person name="Copeland A."/>
            <person name="Lapidus A."/>
            <person name="Glavina del Rio T."/>
            <person name="Dalin E."/>
            <person name="Tice H."/>
            <person name="Bruce D."/>
            <person name="Goodwin L."/>
            <person name="Pitluck S."/>
            <person name="Sims D."/>
            <person name="Meineke L."/>
            <person name="Brettin T."/>
            <person name="Detter J.C."/>
            <person name="Han C."/>
            <person name="Larimer F."/>
            <person name="Land M."/>
            <person name="Hauser L."/>
            <person name="Kyrpides N."/>
            <person name="Ovchinnikova G."/>
            <person name="Liberton M."/>
            <person name="Stoeckel J."/>
            <person name="Banerjee A."/>
            <person name="Singh A."/>
            <person name="Page L."/>
            <person name="Sato H."/>
            <person name="Zhao L."/>
            <person name="Sherman L."/>
            <person name="Pakrasi H."/>
            <person name="Richardson P."/>
        </authorList>
    </citation>
    <scope>NUCLEOTIDE SEQUENCE</scope>
    <source>
        <strain evidence="2">PCC 7425</strain>
    </source>
</reference>
<dbReference type="Gene3D" id="3.40.50.1580">
    <property type="entry name" value="Nucleoside phosphorylase domain"/>
    <property type="match status" value="1"/>
</dbReference>
<dbReference type="eggNOG" id="COG0775">
    <property type="taxonomic scope" value="Bacteria"/>
</dbReference>
<sequence>MFNLSPELLIQVVYVPQGQEYESVYRGLNRAKLLIPVVSPIPAGMEGVRCHFQSCHPQQQLGLKNPSLSPPPGGRIGVLVMGLCGSLTSEFAVGDAVLYDSCINATTVKQGTERFCDRELTDVLAQQLGLKRVRAVTSDRVICKAAEKRSLAAQFPAEVVDMEGFAILEQLNSPDIAVAMLRVVSDDCRADLPDLSGAFSPEGALLPLPLALAMLRQPLAAIQLIQGSLKGLQVLEELATQLFGPGVK</sequence>
<evidence type="ECO:0000313" key="2">
    <source>
        <dbReference type="EMBL" id="ACL47127.1"/>
    </source>
</evidence>
<dbReference type="SUPFAM" id="SSF53167">
    <property type="entry name" value="Purine and uridine phosphorylases"/>
    <property type="match status" value="1"/>
</dbReference>
<dbReference type="Pfam" id="PF01048">
    <property type="entry name" value="PNP_UDP_1"/>
    <property type="match status" value="1"/>
</dbReference>
<gene>
    <name evidence="2" type="ordered locus">Cyan7425_4823</name>
</gene>
<dbReference type="AlphaFoldDB" id="B8HMC0"/>
<dbReference type="InterPro" id="IPR035994">
    <property type="entry name" value="Nucleoside_phosphorylase_sf"/>
</dbReference>
<dbReference type="KEGG" id="cyn:Cyan7425_4823"/>
<dbReference type="GO" id="GO:0003824">
    <property type="term" value="F:catalytic activity"/>
    <property type="evidence" value="ECO:0007669"/>
    <property type="project" value="InterPro"/>
</dbReference>
<evidence type="ECO:0000259" key="1">
    <source>
        <dbReference type="Pfam" id="PF01048"/>
    </source>
</evidence>
<dbReference type="STRING" id="395961.Cyan7425_4823"/>
<name>B8HMC0_CYAP4</name>
<dbReference type="HOGENOM" id="CLU_097574_0_0_3"/>
<protein>
    <submittedName>
        <fullName evidence="2">Purine or other phosphorylase family 1</fullName>
    </submittedName>
</protein>
<dbReference type="OrthoDB" id="529685at2"/>
<feature type="domain" description="Nucleoside phosphorylase" evidence="1">
    <location>
        <begin position="78"/>
        <end position="191"/>
    </location>
</feature>
<dbReference type="EMBL" id="CP001344">
    <property type="protein sequence ID" value="ACL47127.1"/>
    <property type="molecule type" value="Genomic_DNA"/>
</dbReference>
<dbReference type="InterPro" id="IPR000845">
    <property type="entry name" value="Nucleoside_phosphorylase_d"/>
</dbReference>
<organism evidence="2">
    <name type="scientific">Cyanothece sp. (strain PCC 7425 / ATCC 29141)</name>
    <dbReference type="NCBI Taxonomy" id="395961"/>
    <lineage>
        <taxon>Bacteria</taxon>
        <taxon>Bacillati</taxon>
        <taxon>Cyanobacteriota</taxon>
        <taxon>Cyanophyceae</taxon>
        <taxon>Gomontiellales</taxon>
        <taxon>Cyanothecaceae</taxon>
        <taxon>Cyanothece</taxon>
    </lineage>
</organism>
<proteinExistence type="predicted"/>
<accession>B8HMC0</accession>